<name>A0A7K1Y1A7_9SPHI</name>
<reference evidence="2 3" key="1">
    <citation type="submission" date="2019-11" db="EMBL/GenBank/DDBJ databases">
        <title>Pedobacter sp. HMF7056 Genome sequencing and assembly.</title>
        <authorList>
            <person name="Kang H."/>
            <person name="Kim H."/>
            <person name="Joh K."/>
        </authorList>
    </citation>
    <scope>NUCLEOTIDE SEQUENCE [LARGE SCALE GENOMIC DNA]</scope>
    <source>
        <strain evidence="2 3">HMF7056</strain>
    </source>
</reference>
<keyword evidence="1" id="KW-0732">Signal</keyword>
<sequence length="87" mass="9398">MLRKPLFDRLFFAAAAIFWAYAGRGQAAYDFPGGAAGEVAALFAPGIISDGLNNRDFTLSPDGKTVYFSSGRPVDTRDSTRDFDIGK</sequence>
<accession>A0A7K1Y1A7</accession>
<protein>
    <submittedName>
        <fullName evidence="2">Uncharacterized protein</fullName>
    </submittedName>
</protein>
<dbReference type="Proteomes" id="UP000451233">
    <property type="component" value="Unassembled WGS sequence"/>
</dbReference>
<evidence type="ECO:0000313" key="3">
    <source>
        <dbReference type="Proteomes" id="UP000451233"/>
    </source>
</evidence>
<gene>
    <name evidence="2" type="ORF">GS398_17175</name>
</gene>
<keyword evidence="3" id="KW-1185">Reference proteome</keyword>
<proteinExistence type="predicted"/>
<feature type="chain" id="PRO_5029454600" evidence="1">
    <location>
        <begin position="23"/>
        <end position="87"/>
    </location>
</feature>
<feature type="signal peptide" evidence="1">
    <location>
        <begin position="1"/>
        <end position="22"/>
    </location>
</feature>
<comment type="caution">
    <text evidence="2">The sequence shown here is derived from an EMBL/GenBank/DDBJ whole genome shotgun (WGS) entry which is preliminary data.</text>
</comment>
<dbReference type="RefSeq" id="WP_160908045.1">
    <property type="nucleotide sequence ID" value="NZ_WVHS01000004.1"/>
</dbReference>
<evidence type="ECO:0000256" key="1">
    <source>
        <dbReference type="SAM" id="SignalP"/>
    </source>
</evidence>
<dbReference type="Pfam" id="PF07676">
    <property type="entry name" value="PD40"/>
    <property type="match status" value="1"/>
</dbReference>
<dbReference type="AlphaFoldDB" id="A0A7K1Y1A7"/>
<organism evidence="2 3">
    <name type="scientific">Hufsiella ginkgonis</name>
    <dbReference type="NCBI Taxonomy" id="2695274"/>
    <lineage>
        <taxon>Bacteria</taxon>
        <taxon>Pseudomonadati</taxon>
        <taxon>Bacteroidota</taxon>
        <taxon>Sphingobacteriia</taxon>
        <taxon>Sphingobacteriales</taxon>
        <taxon>Sphingobacteriaceae</taxon>
        <taxon>Hufsiella</taxon>
    </lineage>
</organism>
<dbReference type="InterPro" id="IPR011659">
    <property type="entry name" value="WD40"/>
</dbReference>
<evidence type="ECO:0000313" key="2">
    <source>
        <dbReference type="EMBL" id="MXV17035.1"/>
    </source>
</evidence>
<dbReference type="EMBL" id="WVHS01000004">
    <property type="protein sequence ID" value="MXV17035.1"/>
    <property type="molecule type" value="Genomic_DNA"/>
</dbReference>